<dbReference type="CDD" id="cd05399">
    <property type="entry name" value="NT_Rel-Spo_like"/>
    <property type="match status" value="1"/>
</dbReference>
<dbReference type="AlphaFoldDB" id="A0A367XXU6"/>
<dbReference type="PANTHER" id="PTHR41773:SF1">
    <property type="entry name" value="RELA_SPOT DOMAIN-CONTAINING PROTEIN"/>
    <property type="match status" value="1"/>
</dbReference>
<evidence type="ECO:0000313" key="3">
    <source>
        <dbReference type="Proteomes" id="UP000253508"/>
    </source>
</evidence>
<protein>
    <recommendedName>
        <fullName evidence="1">RelA/SpoT domain-containing protein</fullName>
    </recommendedName>
</protein>
<dbReference type="EMBL" id="QORO01000003">
    <property type="protein sequence ID" value="RCK58404.1"/>
    <property type="molecule type" value="Genomic_DNA"/>
</dbReference>
<dbReference type="SMART" id="SM00954">
    <property type="entry name" value="RelA_SpoT"/>
    <property type="match status" value="1"/>
</dbReference>
<dbReference type="PANTHER" id="PTHR41773">
    <property type="entry name" value="GTP PYROPHOSPHATASE-RELATED"/>
    <property type="match status" value="1"/>
</dbReference>
<dbReference type="InterPro" id="IPR007685">
    <property type="entry name" value="RelA_SpoT"/>
</dbReference>
<dbReference type="OrthoDB" id="9801824at2"/>
<sequence length="200" mass="23411">MDIEAQVKDALREYDRNLVEYRRLRETCETEIPSHLRQWGVLDFRVEARVKKRGSFEQKVRRDPDRPVLDMVGLRIMTFFRSDIPQVEKMTRRLFDVKEDSYIDKGDLLSDASFGYRSVQFVAHTRGDGVGGDFEAGIPVEVQIRTMLEHVWAEVEHDFRYKPQHEAPSADINRRFALTAALLEQADLNLDDIREELEGR</sequence>
<dbReference type="Gene3D" id="3.30.460.10">
    <property type="entry name" value="Beta Polymerase, domain 2"/>
    <property type="match status" value="1"/>
</dbReference>
<dbReference type="SUPFAM" id="SSF81301">
    <property type="entry name" value="Nucleotidyltransferase"/>
    <property type="match status" value="1"/>
</dbReference>
<gene>
    <name evidence="2" type="ORF">DTO57_09540</name>
</gene>
<dbReference type="Proteomes" id="UP000253508">
    <property type="component" value="Unassembled WGS sequence"/>
</dbReference>
<comment type="caution">
    <text evidence="2">The sequence shown here is derived from an EMBL/GenBank/DDBJ whole genome shotgun (WGS) entry which is preliminary data.</text>
</comment>
<evidence type="ECO:0000259" key="1">
    <source>
        <dbReference type="SMART" id="SM00954"/>
    </source>
</evidence>
<dbReference type="Pfam" id="PF04607">
    <property type="entry name" value="RelA_SpoT"/>
    <property type="match status" value="1"/>
</dbReference>
<keyword evidence="3" id="KW-1185">Reference proteome</keyword>
<accession>A0A367XXU6</accession>
<dbReference type="GO" id="GO:0015969">
    <property type="term" value="P:guanosine tetraphosphate metabolic process"/>
    <property type="evidence" value="ECO:0007669"/>
    <property type="project" value="InterPro"/>
</dbReference>
<dbReference type="InterPro" id="IPR043519">
    <property type="entry name" value="NT_sf"/>
</dbReference>
<proteinExistence type="predicted"/>
<reference evidence="2 3" key="1">
    <citation type="submission" date="2018-07" db="EMBL/GenBank/DDBJ databases">
        <title>Microbacterium endoborsara sp. nov., a novel actinobacterium isolated from Borszczowia aralocaspica.</title>
        <authorList>
            <person name="An D."/>
        </authorList>
    </citation>
    <scope>NUCLEOTIDE SEQUENCE [LARGE SCALE GENOMIC DNA]</scope>
    <source>
        <strain evidence="2 3">C1.15228</strain>
    </source>
</reference>
<name>A0A367XXU6_9MICO</name>
<dbReference type="RefSeq" id="WP_114118008.1">
    <property type="nucleotide sequence ID" value="NZ_BMHU01000002.1"/>
</dbReference>
<organism evidence="2 3">
    <name type="scientific">Microbacterium sorbitolivorans</name>
    <dbReference type="NCBI Taxonomy" id="1867410"/>
    <lineage>
        <taxon>Bacteria</taxon>
        <taxon>Bacillati</taxon>
        <taxon>Actinomycetota</taxon>
        <taxon>Actinomycetes</taxon>
        <taxon>Micrococcales</taxon>
        <taxon>Microbacteriaceae</taxon>
        <taxon>Microbacterium</taxon>
    </lineage>
</organism>
<dbReference type="Gene3D" id="1.10.287.860">
    <property type="entry name" value="Nucleotidyltransferase"/>
    <property type="match status" value="1"/>
</dbReference>
<feature type="domain" description="RelA/SpoT" evidence="1">
    <location>
        <begin position="48"/>
        <end position="167"/>
    </location>
</feature>
<evidence type="ECO:0000313" key="2">
    <source>
        <dbReference type="EMBL" id="RCK58404.1"/>
    </source>
</evidence>